<dbReference type="Gene3D" id="3.20.20.70">
    <property type="entry name" value="Aldolase class I"/>
    <property type="match status" value="1"/>
</dbReference>
<dbReference type="CDD" id="cd00384">
    <property type="entry name" value="ALAD_PBGS"/>
    <property type="match status" value="1"/>
</dbReference>
<feature type="binding site" evidence="11">
    <location>
        <position position="129"/>
    </location>
    <ligand>
        <name>Zn(2+)</name>
        <dbReference type="ChEBI" id="CHEBI:29105"/>
        <note>catalytic</note>
    </ligand>
</feature>
<name>A0A4R1KCS6_9BACT</name>
<dbReference type="GO" id="GO:0004655">
    <property type="term" value="F:porphobilinogen synthase activity"/>
    <property type="evidence" value="ECO:0007669"/>
    <property type="project" value="UniProtKB-EC"/>
</dbReference>
<evidence type="ECO:0000256" key="11">
    <source>
        <dbReference type="PIRSR" id="PIRSR001415-3"/>
    </source>
</evidence>
<feature type="binding site" evidence="11">
    <location>
        <position position="119"/>
    </location>
    <ligand>
        <name>Zn(2+)</name>
        <dbReference type="ChEBI" id="CHEBI:29105"/>
        <note>catalytic</note>
    </ligand>
</feature>
<comment type="subunit">
    <text evidence="13">Homooctamer.</text>
</comment>
<dbReference type="EC" id="4.2.1.24" evidence="3 13"/>
<dbReference type="AlphaFoldDB" id="A0A4R1KCS6"/>
<keyword evidence="7 13" id="KW-0627">Porphyrin biosynthesis</keyword>
<dbReference type="GO" id="GO:0006782">
    <property type="term" value="P:protoporphyrinogen IX biosynthetic process"/>
    <property type="evidence" value="ECO:0007669"/>
    <property type="project" value="UniProtKB-UniPathway"/>
</dbReference>
<sequence>MFPIDRPRRLRTSETMRRLVRETILSANDFIYPLFVCEGENIKNPVSSMPGVFQMSIDNIVKECEEVKALGIPGVILFGIPAYKDEMGSEAYNEHGIIQKAVKAIKENVKDLLVITDVCMCEYTDHGHCGVIKNGEVDNDETLRYLALETLTHVKAGADIVAPSDMMDGRVEVMREILDEHGYHNVPIMSYSVKYCSAFYGPFREAAESTPKFGDRKTYQMDPANRTEGLKEAALDIQEGADIIMVKPALPYLDIISDLKQNFDRPVAAYHVSGEYAMVMAADKLGWMDGHRAMMEALTSIKRAGADIIITYYAKEAAKALGK</sequence>
<reference evidence="15 16" key="1">
    <citation type="submission" date="2019-03" db="EMBL/GenBank/DDBJ databases">
        <title>Genomic Encyclopedia of Type Strains, Phase IV (KMG-IV): sequencing the most valuable type-strain genomes for metagenomic binning, comparative biology and taxonomic classification.</title>
        <authorList>
            <person name="Goeker M."/>
        </authorList>
    </citation>
    <scope>NUCLEOTIDE SEQUENCE [LARGE SCALE GENOMIC DNA]</scope>
    <source>
        <strain evidence="15 16">DSM 24984</strain>
    </source>
</reference>
<proteinExistence type="inferred from homology"/>
<evidence type="ECO:0000256" key="8">
    <source>
        <dbReference type="ARBA" id="ARBA00047651"/>
    </source>
</evidence>
<feature type="binding site" evidence="10">
    <location>
        <position position="312"/>
    </location>
    <ligand>
        <name>5-aminolevulinate</name>
        <dbReference type="ChEBI" id="CHEBI:356416"/>
        <label>2</label>
    </ligand>
</feature>
<evidence type="ECO:0000256" key="5">
    <source>
        <dbReference type="ARBA" id="ARBA00023133"/>
    </source>
</evidence>
<keyword evidence="6 13" id="KW-0456">Lyase</keyword>
<dbReference type="InterPro" id="IPR001731">
    <property type="entry name" value="ALAD"/>
</dbReference>
<evidence type="ECO:0000256" key="4">
    <source>
        <dbReference type="ARBA" id="ARBA00020771"/>
    </source>
</evidence>
<dbReference type="PANTHER" id="PTHR11458:SF0">
    <property type="entry name" value="DELTA-AMINOLEVULINIC ACID DEHYDRATASE"/>
    <property type="match status" value="1"/>
</dbReference>
<keyword evidence="5" id="KW-0350">Heme biosynthesis</keyword>
<evidence type="ECO:0000256" key="14">
    <source>
        <dbReference type="RuleBase" id="RU004161"/>
    </source>
</evidence>
<evidence type="ECO:0000256" key="6">
    <source>
        <dbReference type="ARBA" id="ARBA00023239"/>
    </source>
</evidence>
<keyword evidence="16" id="KW-1185">Reference proteome</keyword>
<evidence type="ECO:0000256" key="12">
    <source>
        <dbReference type="PIRSR" id="PIRSR001415-5"/>
    </source>
</evidence>
<dbReference type="PIRSF" id="PIRSF001415">
    <property type="entry name" value="Porphbilin_synth"/>
    <property type="match status" value="1"/>
</dbReference>
<organism evidence="15 16">
    <name type="scientific">Seleniivibrio woodruffii</name>
    <dbReference type="NCBI Taxonomy" id="1078050"/>
    <lineage>
        <taxon>Bacteria</taxon>
        <taxon>Pseudomonadati</taxon>
        <taxon>Deferribacterota</taxon>
        <taxon>Deferribacteres</taxon>
        <taxon>Deferribacterales</taxon>
        <taxon>Geovibrionaceae</taxon>
        <taxon>Seleniivibrio</taxon>
    </lineage>
</organism>
<feature type="binding site" evidence="12">
    <location>
        <position position="232"/>
    </location>
    <ligand>
        <name>Mg(2+)</name>
        <dbReference type="ChEBI" id="CHEBI:18420"/>
    </ligand>
</feature>
<protein>
    <recommendedName>
        <fullName evidence="4 13">Delta-aminolevulinic acid dehydratase</fullName>
        <ecNumber evidence="3 13">4.2.1.24</ecNumber>
    </recommendedName>
</protein>
<dbReference type="InterPro" id="IPR030656">
    <property type="entry name" value="ALAD_AS"/>
</dbReference>
<evidence type="ECO:0000256" key="3">
    <source>
        <dbReference type="ARBA" id="ARBA00012053"/>
    </source>
</evidence>
<dbReference type="SMART" id="SM01004">
    <property type="entry name" value="ALAD"/>
    <property type="match status" value="1"/>
</dbReference>
<feature type="binding site" evidence="10">
    <location>
        <position position="204"/>
    </location>
    <ligand>
        <name>5-aminolevulinate</name>
        <dbReference type="ChEBI" id="CHEBI:356416"/>
        <label>1</label>
    </ligand>
</feature>
<dbReference type="PANTHER" id="PTHR11458">
    <property type="entry name" value="DELTA-AMINOLEVULINIC ACID DEHYDRATASE"/>
    <property type="match status" value="1"/>
</dbReference>
<gene>
    <name evidence="15" type="ORF">C8D98_0356</name>
</gene>
<feature type="active site" description="Schiff-base intermediate with substrate" evidence="9">
    <location>
        <position position="194"/>
    </location>
</feature>
<comment type="pathway">
    <text evidence="1">Porphyrin-containing compound metabolism; protoporphyrin-IX biosynthesis; coproporphyrinogen-III from 5-aminolevulinate: step 1/4.</text>
</comment>
<feature type="active site" description="Schiff-base intermediate with substrate" evidence="9">
    <location>
        <position position="247"/>
    </location>
</feature>
<evidence type="ECO:0000256" key="10">
    <source>
        <dbReference type="PIRSR" id="PIRSR001415-2"/>
    </source>
</evidence>
<accession>A0A4R1KCS6</accession>
<evidence type="ECO:0000256" key="2">
    <source>
        <dbReference type="ARBA" id="ARBA00008055"/>
    </source>
</evidence>
<dbReference type="GO" id="GO:0008270">
    <property type="term" value="F:zinc ion binding"/>
    <property type="evidence" value="ECO:0007669"/>
    <property type="project" value="TreeGrafter"/>
</dbReference>
<dbReference type="PRINTS" id="PR00144">
    <property type="entry name" value="DALDHYDRTASE"/>
</dbReference>
<comment type="similarity">
    <text evidence="2 14">Belongs to the ALAD family.</text>
</comment>
<evidence type="ECO:0000256" key="13">
    <source>
        <dbReference type="RuleBase" id="RU000515"/>
    </source>
</evidence>
<dbReference type="EMBL" id="SMGG01000003">
    <property type="protein sequence ID" value="TCK61850.1"/>
    <property type="molecule type" value="Genomic_DNA"/>
</dbReference>
<dbReference type="Proteomes" id="UP000294614">
    <property type="component" value="Unassembled WGS sequence"/>
</dbReference>
<evidence type="ECO:0000313" key="15">
    <source>
        <dbReference type="EMBL" id="TCK61850.1"/>
    </source>
</evidence>
<dbReference type="SUPFAM" id="SSF51569">
    <property type="entry name" value="Aldolase"/>
    <property type="match status" value="1"/>
</dbReference>
<dbReference type="NCBIfam" id="NF006762">
    <property type="entry name" value="PRK09283.1"/>
    <property type="match status" value="1"/>
</dbReference>
<feature type="binding site" evidence="11">
    <location>
        <position position="121"/>
    </location>
    <ligand>
        <name>Zn(2+)</name>
        <dbReference type="ChEBI" id="CHEBI:29105"/>
        <note>catalytic</note>
    </ligand>
</feature>
<dbReference type="InterPro" id="IPR013785">
    <property type="entry name" value="Aldolase_TIM"/>
</dbReference>
<dbReference type="GO" id="GO:0005829">
    <property type="term" value="C:cytosol"/>
    <property type="evidence" value="ECO:0007669"/>
    <property type="project" value="TreeGrafter"/>
</dbReference>
<dbReference type="FunFam" id="3.20.20.70:FF:000019">
    <property type="entry name" value="Delta-aminolevulinic acid dehydratase"/>
    <property type="match status" value="1"/>
</dbReference>
<feature type="binding site" evidence="10">
    <location>
        <position position="273"/>
    </location>
    <ligand>
        <name>5-aminolevulinate</name>
        <dbReference type="ChEBI" id="CHEBI:356416"/>
        <label>2</label>
    </ligand>
</feature>
<dbReference type="OrthoDB" id="9805001at2"/>
<dbReference type="RefSeq" id="WP_132871472.1">
    <property type="nucleotide sequence ID" value="NZ_SMGG01000003.1"/>
</dbReference>
<comment type="catalytic activity">
    <reaction evidence="8 13">
        <text>2 5-aminolevulinate = porphobilinogen + 2 H2O + H(+)</text>
        <dbReference type="Rhea" id="RHEA:24064"/>
        <dbReference type="ChEBI" id="CHEBI:15377"/>
        <dbReference type="ChEBI" id="CHEBI:15378"/>
        <dbReference type="ChEBI" id="CHEBI:58126"/>
        <dbReference type="ChEBI" id="CHEBI:356416"/>
        <dbReference type="EC" id="4.2.1.24"/>
    </reaction>
</comment>
<dbReference type="Pfam" id="PF00490">
    <property type="entry name" value="ALAD"/>
    <property type="match status" value="1"/>
</dbReference>
<keyword evidence="12" id="KW-0460">Magnesium</keyword>
<evidence type="ECO:0000256" key="1">
    <source>
        <dbReference type="ARBA" id="ARBA00004694"/>
    </source>
</evidence>
<comment type="caution">
    <text evidence="15">The sequence shown here is derived from an EMBL/GenBank/DDBJ whole genome shotgun (WGS) entry which is preliminary data.</text>
</comment>
<feature type="binding site" evidence="10">
    <location>
        <position position="216"/>
    </location>
    <ligand>
        <name>5-aminolevulinate</name>
        <dbReference type="ChEBI" id="CHEBI:356416"/>
        <label>1</label>
    </ligand>
</feature>
<dbReference type="UniPathway" id="UPA00251">
    <property type="reaction ID" value="UER00318"/>
</dbReference>
<evidence type="ECO:0000256" key="7">
    <source>
        <dbReference type="ARBA" id="ARBA00023244"/>
    </source>
</evidence>
<evidence type="ECO:0000256" key="9">
    <source>
        <dbReference type="PIRSR" id="PIRSR001415-1"/>
    </source>
</evidence>
<evidence type="ECO:0000313" key="16">
    <source>
        <dbReference type="Proteomes" id="UP000294614"/>
    </source>
</evidence>
<dbReference type="PROSITE" id="PS00169">
    <property type="entry name" value="D_ALA_DEHYDRATASE"/>
    <property type="match status" value="1"/>
</dbReference>
<keyword evidence="11" id="KW-0862">Zinc</keyword>
<keyword evidence="11" id="KW-0479">Metal-binding</keyword>